<dbReference type="AlphaFoldDB" id="A0A5S4UWE9"/>
<feature type="domain" description="HTH merR-type" evidence="5">
    <location>
        <begin position="1"/>
        <end position="40"/>
    </location>
</feature>
<feature type="domain" description="HTH merR-type" evidence="5">
    <location>
        <begin position="125"/>
        <end position="194"/>
    </location>
</feature>
<accession>A0A5S4UWE9</accession>
<dbReference type="PANTHER" id="PTHR30204:SF69">
    <property type="entry name" value="MERR-FAMILY TRANSCRIPTIONAL REGULATOR"/>
    <property type="match status" value="1"/>
</dbReference>
<dbReference type="InterPro" id="IPR047057">
    <property type="entry name" value="MerR_fam"/>
</dbReference>
<protein>
    <submittedName>
        <fullName evidence="6">MerR family transcriptional regulator</fullName>
    </submittedName>
</protein>
<dbReference type="GO" id="GO:0003677">
    <property type="term" value="F:DNA binding"/>
    <property type="evidence" value="ECO:0007669"/>
    <property type="project" value="UniProtKB-KW"/>
</dbReference>
<evidence type="ECO:0000259" key="5">
    <source>
        <dbReference type="PROSITE" id="PS50937"/>
    </source>
</evidence>
<dbReference type="Pfam" id="PF13411">
    <property type="entry name" value="MerR_1"/>
    <property type="match status" value="2"/>
</dbReference>
<keyword evidence="1" id="KW-0678">Repressor</keyword>
<keyword evidence="4" id="KW-0804">Transcription</keyword>
<keyword evidence="2" id="KW-0805">Transcription regulation</keyword>
<dbReference type="Proteomes" id="UP000325243">
    <property type="component" value="Unassembled WGS sequence"/>
</dbReference>
<gene>
    <name evidence="6" type="ORF">FYC51_13550</name>
</gene>
<reference evidence="6 7" key="1">
    <citation type="submission" date="2019-08" db="EMBL/GenBank/DDBJ databases">
        <authorList>
            <person name="Hu J."/>
        </authorList>
    </citation>
    <scope>NUCLEOTIDE SEQUENCE [LARGE SCALE GENOMIC DNA]</scope>
    <source>
        <strain evidence="6 7">NEAU-184</strain>
    </source>
</reference>
<dbReference type="InterPro" id="IPR000551">
    <property type="entry name" value="MerR-type_HTH_dom"/>
</dbReference>
<evidence type="ECO:0000313" key="7">
    <source>
        <dbReference type="Proteomes" id="UP000325243"/>
    </source>
</evidence>
<evidence type="ECO:0000256" key="4">
    <source>
        <dbReference type="ARBA" id="ARBA00023163"/>
    </source>
</evidence>
<dbReference type="Gene3D" id="1.10.1660.10">
    <property type="match status" value="2"/>
</dbReference>
<sequence length="249" mass="26376">MRTADVARASGYSLQQVRDLERLGVIPPAARAGNGYRAYGPMHVVALRAYRALAFAAGPVVARQVLAGVWRQSMPDAAAAIGDVHVRLARQRDEVLQARRALAAIRAEAGSTHSPPPPAAEDRDALSITELAGALDVRTSTLRFWEQEGLVHPDRITSLRARHYAPHAVREARIVAALRRAGYGIPAVRELMGALGHADGLGEADRILQVRLDGIAARSVALLRAGSDLAEVLAAIAGDAAGHDASRPA</sequence>
<evidence type="ECO:0000313" key="6">
    <source>
        <dbReference type="EMBL" id="TYL51207.1"/>
    </source>
</evidence>
<dbReference type="EMBL" id="VSSB01000002">
    <property type="protein sequence ID" value="TYL51207.1"/>
    <property type="molecule type" value="Genomic_DNA"/>
</dbReference>
<dbReference type="InterPro" id="IPR009061">
    <property type="entry name" value="DNA-bd_dom_put_sf"/>
</dbReference>
<name>A0A5S4UWE9_9MICO</name>
<evidence type="ECO:0000256" key="1">
    <source>
        <dbReference type="ARBA" id="ARBA00022491"/>
    </source>
</evidence>
<dbReference type="SMART" id="SM00422">
    <property type="entry name" value="HTH_MERR"/>
    <property type="match status" value="2"/>
</dbReference>
<comment type="caution">
    <text evidence="6">The sequence shown here is derived from an EMBL/GenBank/DDBJ whole genome shotgun (WGS) entry which is preliminary data.</text>
</comment>
<evidence type="ECO:0000256" key="2">
    <source>
        <dbReference type="ARBA" id="ARBA00023015"/>
    </source>
</evidence>
<organism evidence="6 7">
    <name type="scientific">Agromyces mariniharenae</name>
    <dbReference type="NCBI Taxonomy" id="2604423"/>
    <lineage>
        <taxon>Bacteria</taxon>
        <taxon>Bacillati</taxon>
        <taxon>Actinomycetota</taxon>
        <taxon>Actinomycetes</taxon>
        <taxon>Micrococcales</taxon>
        <taxon>Microbacteriaceae</taxon>
        <taxon>Agromyces</taxon>
    </lineage>
</organism>
<keyword evidence="7" id="KW-1185">Reference proteome</keyword>
<dbReference type="PROSITE" id="PS50937">
    <property type="entry name" value="HTH_MERR_2"/>
    <property type="match status" value="2"/>
</dbReference>
<evidence type="ECO:0000256" key="3">
    <source>
        <dbReference type="ARBA" id="ARBA00023125"/>
    </source>
</evidence>
<dbReference type="PANTHER" id="PTHR30204">
    <property type="entry name" value="REDOX-CYCLING DRUG-SENSING TRANSCRIPTIONAL ACTIVATOR SOXR"/>
    <property type="match status" value="1"/>
</dbReference>
<proteinExistence type="predicted"/>
<dbReference type="GO" id="GO:0003700">
    <property type="term" value="F:DNA-binding transcription factor activity"/>
    <property type="evidence" value="ECO:0007669"/>
    <property type="project" value="InterPro"/>
</dbReference>
<dbReference type="SUPFAM" id="SSF46955">
    <property type="entry name" value="Putative DNA-binding domain"/>
    <property type="match status" value="2"/>
</dbReference>
<keyword evidence="3" id="KW-0238">DNA-binding</keyword>